<dbReference type="EMBL" id="AXCN02000448">
    <property type="status" value="NOT_ANNOTATED_CDS"/>
    <property type="molecule type" value="Genomic_DNA"/>
</dbReference>
<reference evidence="3" key="1">
    <citation type="submission" date="2014-01" db="EMBL/GenBank/DDBJ databases">
        <title>The Genome Sequence of Anopheles farauti FAR1 (V2).</title>
        <authorList>
            <consortium name="The Broad Institute Genomics Platform"/>
            <person name="Neafsey D.E."/>
            <person name="Besansky N."/>
            <person name="Howell P."/>
            <person name="Walton C."/>
            <person name="Young S.K."/>
            <person name="Zeng Q."/>
            <person name="Gargeya S."/>
            <person name="Fitzgerald M."/>
            <person name="Haas B."/>
            <person name="Abouelleil A."/>
            <person name="Allen A.W."/>
            <person name="Alvarado L."/>
            <person name="Arachchi H.M."/>
            <person name="Berlin A.M."/>
            <person name="Chapman S.B."/>
            <person name="Gainer-Dewar J."/>
            <person name="Goldberg J."/>
            <person name="Griggs A."/>
            <person name="Gujja S."/>
            <person name="Hansen M."/>
            <person name="Howarth C."/>
            <person name="Imamovic A."/>
            <person name="Ireland A."/>
            <person name="Larimer J."/>
            <person name="McCowan C."/>
            <person name="Murphy C."/>
            <person name="Pearson M."/>
            <person name="Poon T.W."/>
            <person name="Priest M."/>
            <person name="Roberts A."/>
            <person name="Saif S."/>
            <person name="Shea T."/>
            <person name="Sisk P."/>
            <person name="Sykes S."/>
            <person name="Wortman J."/>
            <person name="Nusbaum C."/>
            <person name="Birren B."/>
        </authorList>
    </citation>
    <scope>NUCLEOTIDE SEQUENCE [LARGE SCALE GENOMIC DNA]</scope>
    <source>
        <strain evidence="3">FAR1</strain>
    </source>
</reference>
<protein>
    <submittedName>
        <fullName evidence="2">Uncharacterized protein</fullName>
    </submittedName>
</protein>
<name>A0A182QGW6_9DIPT</name>
<evidence type="ECO:0000256" key="1">
    <source>
        <dbReference type="SAM" id="SignalP"/>
    </source>
</evidence>
<dbReference type="VEuPathDB" id="VectorBase:AFAF009914"/>
<dbReference type="EnsemblMetazoa" id="AFAF009914-RA">
    <property type="protein sequence ID" value="AFAF009914-PA"/>
    <property type="gene ID" value="AFAF009914"/>
</dbReference>
<organism evidence="2 3">
    <name type="scientific">Anopheles farauti</name>
    <dbReference type="NCBI Taxonomy" id="69004"/>
    <lineage>
        <taxon>Eukaryota</taxon>
        <taxon>Metazoa</taxon>
        <taxon>Ecdysozoa</taxon>
        <taxon>Arthropoda</taxon>
        <taxon>Hexapoda</taxon>
        <taxon>Insecta</taxon>
        <taxon>Pterygota</taxon>
        <taxon>Neoptera</taxon>
        <taxon>Endopterygota</taxon>
        <taxon>Diptera</taxon>
        <taxon>Nematocera</taxon>
        <taxon>Culicoidea</taxon>
        <taxon>Culicidae</taxon>
        <taxon>Anophelinae</taxon>
        <taxon>Anopheles</taxon>
    </lineage>
</organism>
<proteinExistence type="predicted"/>
<accession>A0A182QGW6</accession>
<dbReference type="Proteomes" id="UP000075886">
    <property type="component" value="Unassembled WGS sequence"/>
</dbReference>
<evidence type="ECO:0000313" key="3">
    <source>
        <dbReference type="Proteomes" id="UP000075886"/>
    </source>
</evidence>
<dbReference type="AlphaFoldDB" id="A0A182QGW6"/>
<evidence type="ECO:0000313" key="2">
    <source>
        <dbReference type="EnsemblMetazoa" id="AFAF009914-PA"/>
    </source>
</evidence>
<keyword evidence="1" id="KW-0732">Signal</keyword>
<keyword evidence="3" id="KW-1185">Reference proteome</keyword>
<feature type="signal peptide" evidence="1">
    <location>
        <begin position="1"/>
        <end position="20"/>
    </location>
</feature>
<reference evidence="2" key="2">
    <citation type="submission" date="2020-05" db="UniProtKB">
        <authorList>
            <consortium name="EnsemblMetazoa"/>
        </authorList>
    </citation>
    <scope>IDENTIFICATION</scope>
    <source>
        <strain evidence="2">FAR1</strain>
    </source>
</reference>
<dbReference type="PROSITE" id="PS51257">
    <property type="entry name" value="PROKAR_LIPOPROTEIN"/>
    <property type="match status" value="1"/>
</dbReference>
<sequence length="90" mass="9427">MNKIISLFVVVAVLIGCASAKPEPKPDVLAYNVAGVPVVAAAPTVASYATVYEHSYHGNLAPASYVAYSTYDPFVPYTAVPVGASILLRK</sequence>
<feature type="chain" id="PRO_5008132761" evidence="1">
    <location>
        <begin position="21"/>
        <end position="90"/>
    </location>
</feature>